<keyword evidence="8" id="KW-0723">Serine/threonine-protein kinase</keyword>
<evidence type="ECO:0000256" key="3">
    <source>
        <dbReference type="ARBA" id="ARBA00022679"/>
    </source>
</evidence>
<keyword evidence="4 7" id="KW-0547">Nucleotide-binding</keyword>
<sequence>MDDSDSSSDDETLLPQKVNVGGSSSYYKVETELGKGAFGHVYIGRHINGPLPGLEFALKFERRRYKGPPQELHVYDDLGGSHGVPRVYYKGKQGGYYVMVMDLLGPSLLDVMNNKSHTMSVEMVACIAIEAISILEKIHSKGYVHGDVKPENLLLGRLGSSDEKKLFLVDFGLATKWRNASSGLHVEYAQQPNMFRGTYRYASVHAHLGRKHSRRDDLESLAYTLVFLLCGRLPWQSFELVQIRILDRSTLKVLRRYHHDVADVGLAQHIQKGNEDGLFISSVASCSNLWTLIMDTGTGFTSQVYQVSPLFDNKVLHPTTTPFSDLISCML</sequence>
<dbReference type="PANTHER" id="PTHR11909">
    <property type="entry name" value="CASEIN KINASE-RELATED"/>
    <property type="match status" value="1"/>
</dbReference>
<evidence type="ECO:0000313" key="11">
    <source>
        <dbReference type="Proteomes" id="UP001229421"/>
    </source>
</evidence>
<dbReference type="Proteomes" id="UP001229421">
    <property type="component" value="Unassembled WGS sequence"/>
</dbReference>
<dbReference type="Pfam" id="PF00069">
    <property type="entry name" value="Pkinase"/>
    <property type="match status" value="1"/>
</dbReference>
<dbReference type="InterPro" id="IPR000719">
    <property type="entry name" value="Prot_kinase_dom"/>
</dbReference>
<evidence type="ECO:0000256" key="5">
    <source>
        <dbReference type="ARBA" id="ARBA00022777"/>
    </source>
</evidence>
<dbReference type="SMART" id="SM00220">
    <property type="entry name" value="S_TKc"/>
    <property type="match status" value="1"/>
</dbReference>
<organism evidence="10 11">
    <name type="scientific">Tagetes erecta</name>
    <name type="common">African marigold</name>
    <dbReference type="NCBI Taxonomy" id="13708"/>
    <lineage>
        <taxon>Eukaryota</taxon>
        <taxon>Viridiplantae</taxon>
        <taxon>Streptophyta</taxon>
        <taxon>Embryophyta</taxon>
        <taxon>Tracheophyta</taxon>
        <taxon>Spermatophyta</taxon>
        <taxon>Magnoliopsida</taxon>
        <taxon>eudicotyledons</taxon>
        <taxon>Gunneridae</taxon>
        <taxon>Pentapetalae</taxon>
        <taxon>asterids</taxon>
        <taxon>campanulids</taxon>
        <taxon>Asterales</taxon>
        <taxon>Asteraceae</taxon>
        <taxon>Asteroideae</taxon>
        <taxon>Heliantheae alliance</taxon>
        <taxon>Tageteae</taxon>
        <taxon>Tagetes</taxon>
    </lineage>
</organism>
<dbReference type="InterPro" id="IPR011009">
    <property type="entry name" value="Kinase-like_dom_sf"/>
</dbReference>
<dbReference type="InterPro" id="IPR017441">
    <property type="entry name" value="Protein_kinase_ATP_BS"/>
</dbReference>
<protein>
    <recommendedName>
        <fullName evidence="2">non-specific serine/threonine protein kinase</fullName>
        <ecNumber evidence="2">2.7.11.1</ecNumber>
    </recommendedName>
</protein>
<keyword evidence="5" id="KW-0418">Kinase</keyword>
<evidence type="ECO:0000256" key="1">
    <source>
        <dbReference type="ARBA" id="ARBA00005926"/>
    </source>
</evidence>
<keyword evidence="6 7" id="KW-0067">ATP-binding</keyword>
<evidence type="ECO:0000256" key="8">
    <source>
        <dbReference type="RuleBase" id="RU000304"/>
    </source>
</evidence>
<dbReference type="InterPro" id="IPR055900">
    <property type="entry name" value="DUF7477"/>
</dbReference>
<evidence type="ECO:0000256" key="6">
    <source>
        <dbReference type="ARBA" id="ARBA00022840"/>
    </source>
</evidence>
<evidence type="ECO:0000256" key="4">
    <source>
        <dbReference type="ARBA" id="ARBA00022741"/>
    </source>
</evidence>
<evidence type="ECO:0000256" key="7">
    <source>
        <dbReference type="PROSITE-ProRule" id="PRU10141"/>
    </source>
</evidence>
<feature type="domain" description="Protein kinase" evidence="9">
    <location>
        <begin position="27"/>
        <end position="331"/>
    </location>
</feature>
<reference evidence="10" key="1">
    <citation type="journal article" date="2023" name="bioRxiv">
        <title>Improved chromosome-level genome assembly for marigold (Tagetes erecta).</title>
        <authorList>
            <person name="Jiang F."/>
            <person name="Yuan L."/>
            <person name="Wang S."/>
            <person name="Wang H."/>
            <person name="Xu D."/>
            <person name="Wang A."/>
            <person name="Fan W."/>
        </authorList>
    </citation>
    <scope>NUCLEOTIDE SEQUENCE</scope>
    <source>
        <strain evidence="10">WSJ</strain>
        <tissue evidence="10">Leaf</tissue>
    </source>
</reference>
<dbReference type="EC" id="2.7.11.1" evidence="2"/>
<name>A0AAD8KII3_TARER</name>
<dbReference type="AlphaFoldDB" id="A0AAD8KII3"/>
<dbReference type="PROSITE" id="PS50011">
    <property type="entry name" value="PROTEIN_KINASE_DOM"/>
    <property type="match status" value="1"/>
</dbReference>
<gene>
    <name evidence="10" type="ORF">QVD17_18653</name>
</gene>
<dbReference type="GO" id="GO:0004674">
    <property type="term" value="F:protein serine/threonine kinase activity"/>
    <property type="evidence" value="ECO:0007669"/>
    <property type="project" value="UniProtKB-KW"/>
</dbReference>
<comment type="similarity">
    <text evidence="1">Belongs to the protein kinase superfamily. CK1 Ser/Thr protein kinase family. Casein kinase I subfamily.</text>
</comment>
<keyword evidence="3" id="KW-0808">Transferase</keyword>
<evidence type="ECO:0000256" key="2">
    <source>
        <dbReference type="ARBA" id="ARBA00012513"/>
    </source>
</evidence>
<dbReference type="PROSITE" id="PS00108">
    <property type="entry name" value="PROTEIN_KINASE_ST"/>
    <property type="match status" value="1"/>
</dbReference>
<feature type="binding site" evidence="7">
    <location>
        <position position="59"/>
    </location>
    <ligand>
        <name>ATP</name>
        <dbReference type="ChEBI" id="CHEBI:30616"/>
    </ligand>
</feature>
<dbReference type="SUPFAM" id="SSF56112">
    <property type="entry name" value="Protein kinase-like (PK-like)"/>
    <property type="match status" value="1"/>
</dbReference>
<keyword evidence="11" id="KW-1185">Reference proteome</keyword>
<dbReference type="Pfam" id="PF24289">
    <property type="entry name" value="DUF7477"/>
    <property type="match status" value="1"/>
</dbReference>
<dbReference type="Gene3D" id="1.10.510.10">
    <property type="entry name" value="Transferase(Phosphotransferase) domain 1"/>
    <property type="match status" value="1"/>
</dbReference>
<dbReference type="EMBL" id="JAUHHV010000005">
    <property type="protein sequence ID" value="KAK1423354.1"/>
    <property type="molecule type" value="Genomic_DNA"/>
</dbReference>
<dbReference type="GO" id="GO:0005524">
    <property type="term" value="F:ATP binding"/>
    <property type="evidence" value="ECO:0007669"/>
    <property type="project" value="UniProtKB-UniRule"/>
</dbReference>
<comment type="caution">
    <text evidence="10">The sequence shown here is derived from an EMBL/GenBank/DDBJ whole genome shotgun (WGS) entry which is preliminary data.</text>
</comment>
<accession>A0AAD8KII3</accession>
<dbReference type="InterPro" id="IPR050235">
    <property type="entry name" value="CK1_Ser-Thr_kinase"/>
</dbReference>
<dbReference type="InterPro" id="IPR008271">
    <property type="entry name" value="Ser/Thr_kinase_AS"/>
</dbReference>
<evidence type="ECO:0000259" key="9">
    <source>
        <dbReference type="PROSITE" id="PS50011"/>
    </source>
</evidence>
<evidence type="ECO:0000313" key="10">
    <source>
        <dbReference type="EMBL" id="KAK1423354.1"/>
    </source>
</evidence>
<dbReference type="PROSITE" id="PS00107">
    <property type="entry name" value="PROTEIN_KINASE_ATP"/>
    <property type="match status" value="1"/>
</dbReference>
<proteinExistence type="inferred from homology"/>